<sequence length="408" mass="43087">MRLPILLASLLVAGGAQAAPLTFAAALDAAQRTSPTLQARARQVDSARAAARAAGALPDPKIAFGLDNFPVSGPPAGRFNGDSMTMARVGVIQDVPNGAKRAAERARAQTDTQAAGAAEQVGVRDTRTATALAWINLYYAERRLSAIDELLKSLEPLWNSAPSAVASGAARPAQSLEAEQMRADLQDRRSELLAAVGRGRADLVRWTGDPQAGVAGSPPGFEVDATTLRSGLAGHPRLAEREAMTAQAQADLRLARAQKRPDWSWELAYQRRDPMFGDMVSAGVTVTLPLFAARRQDPLIASNVASAAQSQAEAEATRRDLAAQLEAGLADHLMHHDQWSRAKDVLIPLAKRRADLETASYGAGRGGLTDVLQAFTALANAQLTLLDREAAVAADAATLALTYGSDRP</sequence>
<keyword evidence="4" id="KW-1185">Reference proteome</keyword>
<dbReference type="PANTHER" id="PTHR30203">
    <property type="entry name" value="OUTER MEMBRANE CATION EFFLUX PROTEIN"/>
    <property type="match status" value="1"/>
</dbReference>
<evidence type="ECO:0000256" key="1">
    <source>
        <dbReference type="ARBA" id="ARBA00007613"/>
    </source>
</evidence>
<dbReference type="EMBL" id="JACIDK010000006">
    <property type="protein sequence ID" value="MBB3892797.1"/>
    <property type="molecule type" value="Genomic_DNA"/>
</dbReference>
<dbReference type="Gene3D" id="1.20.1600.10">
    <property type="entry name" value="Outer membrane efflux proteins (OEP)"/>
    <property type="match status" value="1"/>
</dbReference>
<evidence type="ECO:0000313" key="3">
    <source>
        <dbReference type="EMBL" id="MBB3892797.1"/>
    </source>
</evidence>
<dbReference type="GO" id="GO:0015562">
    <property type="term" value="F:efflux transmembrane transporter activity"/>
    <property type="evidence" value="ECO:0007669"/>
    <property type="project" value="InterPro"/>
</dbReference>
<dbReference type="InterPro" id="IPR003423">
    <property type="entry name" value="OMP_efflux"/>
</dbReference>
<reference evidence="3 4" key="1">
    <citation type="submission" date="2020-08" db="EMBL/GenBank/DDBJ databases">
        <title>Genomic Encyclopedia of Type Strains, Phase IV (KMG-IV): sequencing the most valuable type-strain genomes for metagenomic binning, comparative biology and taxonomic classification.</title>
        <authorList>
            <person name="Goeker M."/>
        </authorList>
    </citation>
    <scope>NUCLEOTIDE SEQUENCE [LARGE SCALE GENOMIC DNA]</scope>
    <source>
        <strain evidence="3 4">DSM 21793</strain>
    </source>
</reference>
<evidence type="ECO:0000313" key="4">
    <source>
        <dbReference type="Proteomes" id="UP000530564"/>
    </source>
</evidence>
<keyword evidence="2" id="KW-0732">Signal</keyword>
<dbReference type="PANTHER" id="PTHR30203:SF24">
    <property type="entry name" value="BLR4935 PROTEIN"/>
    <property type="match status" value="1"/>
</dbReference>
<dbReference type="Proteomes" id="UP000530564">
    <property type="component" value="Unassembled WGS sequence"/>
</dbReference>
<organism evidence="3 4">
    <name type="scientific">Phenylobacterium haematophilum</name>
    <dbReference type="NCBI Taxonomy" id="98513"/>
    <lineage>
        <taxon>Bacteria</taxon>
        <taxon>Pseudomonadati</taxon>
        <taxon>Pseudomonadota</taxon>
        <taxon>Alphaproteobacteria</taxon>
        <taxon>Caulobacterales</taxon>
        <taxon>Caulobacteraceae</taxon>
        <taxon>Phenylobacterium</taxon>
    </lineage>
</organism>
<protein>
    <submittedName>
        <fullName evidence="3">Outer membrane protein TolC</fullName>
    </submittedName>
</protein>
<comment type="similarity">
    <text evidence="1">Belongs to the outer membrane factor (OMF) (TC 1.B.17) family.</text>
</comment>
<proteinExistence type="inferred from homology"/>
<dbReference type="Pfam" id="PF02321">
    <property type="entry name" value="OEP"/>
    <property type="match status" value="1"/>
</dbReference>
<dbReference type="InterPro" id="IPR010131">
    <property type="entry name" value="MdtP/NodT-like"/>
</dbReference>
<dbReference type="SUPFAM" id="SSF56954">
    <property type="entry name" value="Outer membrane efflux proteins (OEP)"/>
    <property type="match status" value="1"/>
</dbReference>
<name>A0A840A6G5_9CAUL</name>
<dbReference type="RefSeq" id="WP_183775724.1">
    <property type="nucleotide sequence ID" value="NZ_JACIDK010000006.1"/>
</dbReference>
<feature type="chain" id="PRO_5032984455" evidence="2">
    <location>
        <begin position="19"/>
        <end position="408"/>
    </location>
</feature>
<accession>A0A840A6G5</accession>
<feature type="signal peptide" evidence="2">
    <location>
        <begin position="1"/>
        <end position="18"/>
    </location>
</feature>
<comment type="caution">
    <text evidence="3">The sequence shown here is derived from an EMBL/GenBank/DDBJ whole genome shotgun (WGS) entry which is preliminary data.</text>
</comment>
<gene>
    <name evidence="3" type="ORF">GGQ61_003535</name>
</gene>
<evidence type="ECO:0000256" key="2">
    <source>
        <dbReference type="SAM" id="SignalP"/>
    </source>
</evidence>
<dbReference type="AlphaFoldDB" id="A0A840A6G5"/>